<feature type="region of interest" description="Disordered" evidence="1">
    <location>
        <begin position="1"/>
        <end position="38"/>
    </location>
</feature>
<feature type="compositionally biased region" description="Pro residues" evidence="1">
    <location>
        <begin position="22"/>
        <end position="35"/>
    </location>
</feature>
<feature type="compositionally biased region" description="Basic and acidic residues" evidence="1">
    <location>
        <begin position="386"/>
        <end position="395"/>
    </location>
</feature>
<feature type="region of interest" description="Disordered" evidence="1">
    <location>
        <begin position="450"/>
        <end position="509"/>
    </location>
</feature>
<sequence>MSTPHHPARPRRNSNQLDAPRRPPFLIPPPSPIPPGLQEWAYGHEYVQNQQRDTTSSEETMRERSWERRNAIVASMMAPPFIHELQHDRQNNSIHEDIPASASTTQVQSYSFFGFPQPPAEIPSLAIDASGPNFSFFSDEEQSPGHHPYDDNIAPHLFSYSTSLVYETIRNMSELELRNCIFTLGLSAVMLEPELTQRKPLQQEECDRPFEMSRRDSLIVEIGSSNGSMYSEQGSVVDSDYDADDESIGDWQFDEQSESEEQDQQYQQDEDYQTARQDLQCSQFHIDIQEDHDIHEGSVFADDASFHTCHSQTLDEQEHTDILASFAMTEGRSQLPLGESSGTVITDQFNDFDTPLVPPATPYLSPQLLQNHQTKRRKRGGKKHKEAALRDKDVPELLPSLPPPLSPSELPFMGSAAINTVPDRDPSHMPTSPLDHHFNVALVSTCGPLEEQEQADAPESRSRRKNKNRKNKKRRQGDGSSATPTTVQSTAHSTHPPATATSTSAPTVTTSPLPFAILQLGANQYHEISEILNERIGPPQYYANLWDNTEGYIGYDVCFEINGSPCLMGQWDGSQFQNTFPDAWSPNICKGKALMVPEPFPKLENEPPEYRFMRLFMEGYDRGEAGALVAGLTCVDAPVESSLDKESEQIEDIQRAKALIKSVSQLVEAWVAVRSMVMEQNLEEYAHYTTRCFMLSNLGEEFPPPEPPRERRVPVQPNQCRPISTVEFHTKESLANF</sequence>
<keyword evidence="3" id="KW-1185">Reference proteome</keyword>
<gene>
    <name evidence="2" type="ORF">BG011_008418</name>
</gene>
<reference evidence="2" key="1">
    <citation type="journal article" date="2020" name="Fungal Divers.">
        <title>Resolving the Mortierellaceae phylogeny through synthesis of multi-gene phylogenetics and phylogenomics.</title>
        <authorList>
            <person name="Vandepol N."/>
            <person name="Liber J."/>
            <person name="Desiro A."/>
            <person name="Na H."/>
            <person name="Kennedy M."/>
            <person name="Barry K."/>
            <person name="Grigoriev I.V."/>
            <person name="Miller A.N."/>
            <person name="O'Donnell K."/>
            <person name="Stajich J.E."/>
            <person name="Bonito G."/>
        </authorList>
    </citation>
    <scope>NUCLEOTIDE SEQUENCE</scope>
    <source>
        <strain evidence="2">KOD948</strain>
    </source>
</reference>
<feature type="compositionally biased region" description="Basic residues" evidence="1">
    <location>
        <begin position="462"/>
        <end position="475"/>
    </location>
</feature>
<feature type="region of interest" description="Disordered" evidence="1">
    <location>
        <begin position="361"/>
        <end position="435"/>
    </location>
</feature>
<dbReference type="Proteomes" id="UP000726737">
    <property type="component" value="Unassembled WGS sequence"/>
</dbReference>
<feature type="compositionally biased region" description="Basic residues" evidence="1">
    <location>
        <begin position="1"/>
        <end position="12"/>
    </location>
</feature>
<feature type="region of interest" description="Disordered" evidence="1">
    <location>
        <begin position="225"/>
        <end position="274"/>
    </location>
</feature>
<feature type="compositionally biased region" description="Acidic residues" evidence="1">
    <location>
        <begin position="239"/>
        <end position="272"/>
    </location>
</feature>
<dbReference type="OrthoDB" id="10395767at2759"/>
<feature type="compositionally biased region" description="Basic residues" evidence="1">
    <location>
        <begin position="373"/>
        <end position="385"/>
    </location>
</feature>
<dbReference type="AlphaFoldDB" id="A0A9P6PPX8"/>
<organism evidence="2 3">
    <name type="scientific">Mortierella polycephala</name>
    <dbReference type="NCBI Taxonomy" id="41804"/>
    <lineage>
        <taxon>Eukaryota</taxon>
        <taxon>Fungi</taxon>
        <taxon>Fungi incertae sedis</taxon>
        <taxon>Mucoromycota</taxon>
        <taxon>Mortierellomycotina</taxon>
        <taxon>Mortierellomycetes</taxon>
        <taxon>Mortierellales</taxon>
        <taxon>Mortierellaceae</taxon>
        <taxon>Mortierella</taxon>
    </lineage>
</organism>
<accession>A0A9P6PPX8</accession>
<feature type="compositionally biased region" description="Polar residues" evidence="1">
    <location>
        <begin position="478"/>
        <end position="488"/>
    </location>
</feature>
<feature type="compositionally biased region" description="Low complexity" evidence="1">
    <location>
        <begin position="489"/>
        <end position="509"/>
    </location>
</feature>
<name>A0A9P6PPX8_9FUNG</name>
<proteinExistence type="predicted"/>
<evidence type="ECO:0000313" key="3">
    <source>
        <dbReference type="Proteomes" id="UP000726737"/>
    </source>
</evidence>
<dbReference type="EMBL" id="JAAAJA010000696">
    <property type="protein sequence ID" value="KAG0250344.1"/>
    <property type="molecule type" value="Genomic_DNA"/>
</dbReference>
<comment type="caution">
    <text evidence="2">The sequence shown here is derived from an EMBL/GenBank/DDBJ whole genome shotgun (WGS) entry which is preliminary data.</text>
</comment>
<evidence type="ECO:0000313" key="2">
    <source>
        <dbReference type="EMBL" id="KAG0250344.1"/>
    </source>
</evidence>
<evidence type="ECO:0000256" key="1">
    <source>
        <dbReference type="SAM" id="MobiDB-lite"/>
    </source>
</evidence>
<protein>
    <submittedName>
        <fullName evidence="2">Uncharacterized protein</fullName>
    </submittedName>
</protein>
<feature type="compositionally biased region" description="Polar residues" evidence="1">
    <location>
        <begin position="225"/>
        <end position="236"/>
    </location>
</feature>